<organism evidence="2 3">
    <name type="scientific">Candidatus Enterococcus moelleringii</name>
    <dbReference type="NCBI Taxonomy" id="2815325"/>
    <lineage>
        <taxon>Bacteria</taxon>
        <taxon>Bacillati</taxon>
        <taxon>Bacillota</taxon>
        <taxon>Bacilli</taxon>
        <taxon>Lactobacillales</taxon>
        <taxon>Enterococcaceae</taxon>
        <taxon>Enterococcus</taxon>
    </lineage>
</organism>
<sequence length="107" mass="12130">MDQKKWEAVTANYSADKEYIGDGYYRLRPTEEGYQMAFLVPGLCGETLIHPEITVQVIDGIATPIRLMDLEHTPTLRLSVKEGDGEEIERQAEELLNKFMAAKKLSL</sequence>
<dbReference type="RefSeq" id="WP_207672802.1">
    <property type="nucleotide sequence ID" value="NZ_JAFREM010000011.1"/>
</dbReference>
<evidence type="ECO:0000256" key="1">
    <source>
        <dbReference type="SAM" id="Coils"/>
    </source>
</evidence>
<proteinExistence type="predicted"/>
<accession>A0ABS3L8C3</accession>
<feature type="coiled-coil region" evidence="1">
    <location>
        <begin position="78"/>
        <end position="105"/>
    </location>
</feature>
<keyword evidence="3" id="KW-1185">Reference proteome</keyword>
<gene>
    <name evidence="2" type="ORF">JZO70_06880</name>
</gene>
<evidence type="ECO:0000313" key="3">
    <source>
        <dbReference type="Proteomes" id="UP000664601"/>
    </source>
</evidence>
<dbReference type="Proteomes" id="UP000664601">
    <property type="component" value="Unassembled WGS sequence"/>
</dbReference>
<name>A0ABS3L8C3_9ENTE</name>
<reference evidence="2 3" key="1">
    <citation type="submission" date="2021-03" db="EMBL/GenBank/DDBJ databases">
        <title>Enterococcal diversity collection.</title>
        <authorList>
            <person name="Gilmore M.S."/>
            <person name="Schwartzman J."/>
            <person name="Van Tyne D."/>
            <person name="Martin M."/>
            <person name="Earl A.M."/>
            <person name="Manson A.L."/>
            <person name="Straub T."/>
            <person name="Salamzade R."/>
            <person name="Saavedra J."/>
            <person name="Lebreton F."/>
            <person name="Prichula J."/>
            <person name="Schaufler K."/>
            <person name="Gaca A."/>
            <person name="Sgardioli B."/>
            <person name="Wagenaar J."/>
            <person name="Strong T."/>
        </authorList>
    </citation>
    <scope>NUCLEOTIDE SEQUENCE [LARGE SCALE GENOMIC DNA]</scope>
    <source>
        <strain evidence="2 3">669A</strain>
    </source>
</reference>
<evidence type="ECO:0000313" key="2">
    <source>
        <dbReference type="EMBL" id="MBO1305876.1"/>
    </source>
</evidence>
<comment type="caution">
    <text evidence="2">The sequence shown here is derived from an EMBL/GenBank/DDBJ whole genome shotgun (WGS) entry which is preliminary data.</text>
</comment>
<dbReference type="EMBL" id="JAFREM010000011">
    <property type="protein sequence ID" value="MBO1305876.1"/>
    <property type="molecule type" value="Genomic_DNA"/>
</dbReference>
<keyword evidence="1" id="KW-0175">Coiled coil</keyword>
<protein>
    <submittedName>
        <fullName evidence="2">Uncharacterized protein</fullName>
    </submittedName>
</protein>